<protein>
    <submittedName>
        <fullName evidence="2">Uncharacterized protein</fullName>
    </submittedName>
</protein>
<gene>
    <name evidence="2" type="ORF">MGL_0495</name>
</gene>
<evidence type="ECO:0000313" key="2">
    <source>
        <dbReference type="EMBL" id="EDP45506.1"/>
    </source>
</evidence>
<evidence type="ECO:0000256" key="1">
    <source>
        <dbReference type="ARBA" id="ARBA00007176"/>
    </source>
</evidence>
<evidence type="ECO:0000313" key="3">
    <source>
        <dbReference type="Proteomes" id="UP000008837"/>
    </source>
</evidence>
<comment type="similarity">
    <text evidence="1">Belongs to the UPF0538 family.</text>
</comment>
<dbReference type="InParanoid" id="A8PTX8"/>
<dbReference type="EMBL" id="AAYY01000001">
    <property type="protein sequence ID" value="EDP45506.1"/>
    <property type="molecule type" value="Genomic_DNA"/>
</dbReference>
<dbReference type="InterPro" id="IPR018794">
    <property type="entry name" value="UPF0538"/>
</dbReference>
<organism evidence="2 3">
    <name type="scientific">Malassezia globosa (strain ATCC MYA-4612 / CBS 7966)</name>
    <name type="common">Dandruff-associated fungus</name>
    <dbReference type="NCBI Taxonomy" id="425265"/>
    <lineage>
        <taxon>Eukaryota</taxon>
        <taxon>Fungi</taxon>
        <taxon>Dikarya</taxon>
        <taxon>Basidiomycota</taxon>
        <taxon>Ustilaginomycotina</taxon>
        <taxon>Malasseziomycetes</taxon>
        <taxon>Malasseziales</taxon>
        <taxon>Malasseziaceae</taxon>
        <taxon>Malassezia</taxon>
    </lineage>
</organism>
<dbReference type="RefSeq" id="XP_001732720.1">
    <property type="nucleotide sequence ID" value="XM_001732668.1"/>
</dbReference>
<dbReference type="Proteomes" id="UP000008837">
    <property type="component" value="Unassembled WGS sequence"/>
</dbReference>
<dbReference type="KEGG" id="mgl:MGL_0495"/>
<dbReference type="PANTHER" id="PTHR18444">
    <property type="entry name" value="UPF0538 FAMILY MEMBER"/>
    <property type="match status" value="1"/>
</dbReference>
<name>A8PTX8_MALGO</name>
<dbReference type="OrthoDB" id="937at2759"/>
<reference evidence="2 3" key="1">
    <citation type="journal article" date="2007" name="Proc. Natl. Acad. Sci. U.S.A.">
        <title>Dandruff-associated Malassezia genomes reveal convergent and divergent virulence traits shared with plant and human fungal pathogens.</title>
        <authorList>
            <person name="Xu J."/>
            <person name="Saunders C.W."/>
            <person name="Hu P."/>
            <person name="Grant R.A."/>
            <person name="Boekhout T."/>
            <person name="Kuramae E.E."/>
            <person name="Kronstad J.W."/>
            <person name="Deangelis Y.M."/>
            <person name="Reeder N.L."/>
            <person name="Johnstone K.R."/>
            <person name="Leland M."/>
            <person name="Fieno A.M."/>
            <person name="Begley W.M."/>
            <person name="Sun Y."/>
            <person name="Lacey M.P."/>
            <person name="Chaudhary T."/>
            <person name="Keough T."/>
            <person name="Chu L."/>
            <person name="Sears R."/>
            <person name="Yuan B."/>
            <person name="Dawson T.L.Jr."/>
        </authorList>
    </citation>
    <scope>NUCLEOTIDE SEQUENCE [LARGE SCALE GENOMIC DNA]</scope>
    <source>
        <strain evidence="3">ATCC MYA-4612 / CBS 7966</strain>
    </source>
</reference>
<dbReference type="VEuPathDB" id="FungiDB:MGL_0495"/>
<sequence length="110" mass="12647">MKPLVLRDIDLTKCTTPQLIERCRHEVRTQPAFKAYRNVVADLDTIKLYTQAHGAKTTNLIINLDHPEWIFDSASDASLASLGVQNETELSLFHRPAYEAFLQHPETRWD</sequence>
<proteinExistence type="inferred from homology"/>
<dbReference type="GeneID" id="5857026"/>
<keyword evidence="3" id="KW-1185">Reference proteome</keyword>
<dbReference type="PANTHER" id="PTHR18444:SF9">
    <property type="entry name" value="UPF0538 PROTEIN C2ORF76"/>
    <property type="match status" value="1"/>
</dbReference>
<dbReference type="AlphaFoldDB" id="A8PTX8"/>
<dbReference type="FunCoup" id="A8PTX8">
    <property type="interactions" value="16"/>
</dbReference>
<comment type="caution">
    <text evidence="2">The sequence shown here is derived from an EMBL/GenBank/DDBJ whole genome shotgun (WGS) entry which is preliminary data.</text>
</comment>
<accession>A8PTX8</accession>
<dbReference type="Pfam" id="PF10209">
    <property type="entry name" value="DUF2340"/>
    <property type="match status" value="1"/>
</dbReference>